<proteinExistence type="predicted"/>
<sequence>MGRGLCTQGRLLSQGSETQTAVLSQVGWWAKGNTRGSCARRRSSQADCPAPSALLVMLYAAILYNSGGAATGATDTTASLLRHTRTQEQFRAANYRSASRPLGPLTEAPVPALQLQHGHTAPAPPVARHCCCCCHISLRQNMSTLCHPAFCGTTSLVNDPIRAFGTNG</sequence>
<dbReference type="OrthoDB" id="10430963at2759"/>
<gene>
    <name evidence="1" type="ORF">COCVIDRAFT_33001</name>
</gene>
<reference evidence="1 2" key="1">
    <citation type="journal article" date="2013" name="PLoS Genet.">
        <title>Comparative genome structure, secondary metabolite, and effector coding capacity across Cochliobolus pathogens.</title>
        <authorList>
            <person name="Condon B.J."/>
            <person name="Leng Y."/>
            <person name="Wu D."/>
            <person name="Bushley K.E."/>
            <person name="Ohm R.A."/>
            <person name="Otillar R."/>
            <person name="Martin J."/>
            <person name="Schackwitz W."/>
            <person name="Grimwood J."/>
            <person name="MohdZainudin N."/>
            <person name="Xue C."/>
            <person name="Wang R."/>
            <person name="Manning V.A."/>
            <person name="Dhillon B."/>
            <person name="Tu Z.J."/>
            <person name="Steffenson B.J."/>
            <person name="Salamov A."/>
            <person name="Sun H."/>
            <person name="Lowry S."/>
            <person name="LaButti K."/>
            <person name="Han J."/>
            <person name="Copeland A."/>
            <person name="Lindquist E."/>
            <person name="Barry K."/>
            <person name="Schmutz J."/>
            <person name="Baker S.E."/>
            <person name="Ciuffetti L.M."/>
            <person name="Grigoriev I.V."/>
            <person name="Zhong S."/>
            <person name="Turgeon B.G."/>
        </authorList>
    </citation>
    <scope>NUCLEOTIDE SEQUENCE [LARGE SCALE GENOMIC DNA]</scope>
    <source>
        <strain evidence="1 2">FI3</strain>
    </source>
</reference>
<dbReference type="RefSeq" id="XP_014562146.1">
    <property type="nucleotide sequence ID" value="XM_014706660.1"/>
</dbReference>
<protein>
    <submittedName>
        <fullName evidence="1">Uncharacterized protein</fullName>
    </submittedName>
</protein>
<accession>W7F032</accession>
<dbReference type="Proteomes" id="UP000054337">
    <property type="component" value="Unassembled WGS sequence"/>
</dbReference>
<dbReference type="GeneID" id="26255123"/>
<evidence type="ECO:0000313" key="2">
    <source>
        <dbReference type="Proteomes" id="UP000054337"/>
    </source>
</evidence>
<organism evidence="1 2">
    <name type="scientific">Bipolaris victoriae (strain FI3)</name>
    <name type="common">Victoria blight of oats agent</name>
    <name type="synonym">Cochliobolus victoriae</name>
    <dbReference type="NCBI Taxonomy" id="930091"/>
    <lineage>
        <taxon>Eukaryota</taxon>
        <taxon>Fungi</taxon>
        <taxon>Dikarya</taxon>
        <taxon>Ascomycota</taxon>
        <taxon>Pezizomycotina</taxon>
        <taxon>Dothideomycetes</taxon>
        <taxon>Pleosporomycetidae</taxon>
        <taxon>Pleosporales</taxon>
        <taxon>Pleosporineae</taxon>
        <taxon>Pleosporaceae</taxon>
        <taxon>Bipolaris</taxon>
    </lineage>
</organism>
<dbReference type="EMBL" id="KI968693">
    <property type="protein sequence ID" value="EUN32534.1"/>
    <property type="molecule type" value="Genomic_DNA"/>
</dbReference>
<keyword evidence="2" id="KW-1185">Reference proteome</keyword>
<dbReference type="HOGENOM" id="CLU_1602404_0_0_1"/>
<name>W7F032_BIPV3</name>
<dbReference type="AlphaFoldDB" id="W7F032"/>
<evidence type="ECO:0000313" key="1">
    <source>
        <dbReference type="EMBL" id="EUN32534.1"/>
    </source>
</evidence>